<dbReference type="GO" id="GO:0005524">
    <property type="term" value="F:ATP binding"/>
    <property type="evidence" value="ECO:0007669"/>
    <property type="project" value="UniProtKB-UniRule"/>
</dbReference>
<keyword evidence="1" id="KW-0547">Nucleotide-binding</keyword>
<comment type="caution">
    <text evidence="3">The sequence shown here is derived from an EMBL/GenBank/DDBJ whole genome shotgun (WGS) entry which is preliminary data.</text>
</comment>
<dbReference type="PROSITE" id="PS50975">
    <property type="entry name" value="ATP_GRASP"/>
    <property type="match status" value="1"/>
</dbReference>
<dbReference type="PANTHER" id="PTHR21621:SF0">
    <property type="entry name" value="BETA-CITRYLGLUTAMATE SYNTHASE B-RELATED"/>
    <property type="match status" value="1"/>
</dbReference>
<feature type="domain" description="ATP-grasp" evidence="2">
    <location>
        <begin position="108"/>
        <end position="291"/>
    </location>
</feature>
<dbReference type="EMBL" id="JACHXU010000036">
    <property type="protein sequence ID" value="MBB3210363.1"/>
    <property type="molecule type" value="Genomic_DNA"/>
</dbReference>
<name>A0A7W5E579_9BACT</name>
<keyword evidence="1" id="KW-0067">ATP-binding</keyword>
<dbReference type="EC" id="6.3.2.-" evidence="3"/>
<dbReference type="AlphaFoldDB" id="A0A7W5E579"/>
<dbReference type="PANTHER" id="PTHR21621">
    <property type="entry name" value="RIBOSOMAL PROTEIN S6 MODIFICATION PROTEIN"/>
    <property type="match status" value="1"/>
</dbReference>
<organism evidence="3 4">
    <name type="scientific">Aporhodopirellula rubra</name>
    <dbReference type="NCBI Taxonomy" id="980271"/>
    <lineage>
        <taxon>Bacteria</taxon>
        <taxon>Pseudomonadati</taxon>
        <taxon>Planctomycetota</taxon>
        <taxon>Planctomycetia</taxon>
        <taxon>Pirellulales</taxon>
        <taxon>Pirellulaceae</taxon>
        <taxon>Aporhodopirellula</taxon>
    </lineage>
</organism>
<keyword evidence="4" id="KW-1185">Reference proteome</keyword>
<dbReference type="SUPFAM" id="SSF56059">
    <property type="entry name" value="Glutathione synthetase ATP-binding domain-like"/>
    <property type="match status" value="1"/>
</dbReference>
<dbReference type="Gene3D" id="3.30.470.20">
    <property type="entry name" value="ATP-grasp fold, B domain"/>
    <property type="match status" value="1"/>
</dbReference>
<dbReference type="Gene3D" id="3.40.50.20">
    <property type="match status" value="1"/>
</dbReference>
<evidence type="ECO:0000313" key="4">
    <source>
        <dbReference type="Proteomes" id="UP000536179"/>
    </source>
</evidence>
<accession>A0A7W5E579</accession>
<keyword evidence="3" id="KW-0687">Ribonucleoprotein</keyword>
<dbReference type="GO" id="GO:0016879">
    <property type="term" value="F:ligase activity, forming carbon-nitrogen bonds"/>
    <property type="evidence" value="ECO:0007669"/>
    <property type="project" value="TreeGrafter"/>
</dbReference>
<dbReference type="InterPro" id="IPR027592">
    <property type="entry name" value="ATP-grasp_GAK"/>
</dbReference>
<reference evidence="3 4" key="1">
    <citation type="submission" date="2020-08" db="EMBL/GenBank/DDBJ databases">
        <title>Genomic Encyclopedia of Type Strains, Phase III (KMG-III): the genomes of soil and plant-associated and newly described type strains.</title>
        <authorList>
            <person name="Whitman W."/>
        </authorList>
    </citation>
    <scope>NUCLEOTIDE SEQUENCE [LARGE SCALE GENOMIC DNA]</scope>
    <source>
        <strain evidence="3 4">CECT 8075</strain>
    </source>
</reference>
<evidence type="ECO:0000313" key="3">
    <source>
        <dbReference type="EMBL" id="MBB3210363.1"/>
    </source>
</evidence>
<dbReference type="Proteomes" id="UP000536179">
    <property type="component" value="Unassembled WGS sequence"/>
</dbReference>
<dbReference type="NCBIfam" id="TIGR04356">
    <property type="entry name" value="grasp_GAK"/>
    <property type="match status" value="1"/>
</dbReference>
<dbReference type="Pfam" id="PF08443">
    <property type="entry name" value="RimK"/>
    <property type="match status" value="1"/>
</dbReference>
<evidence type="ECO:0000256" key="1">
    <source>
        <dbReference type="PROSITE-ProRule" id="PRU00409"/>
    </source>
</evidence>
<sequence>MSALRIGVIGIPGKWSTEVLADSLEARTGFRLVVDMEDVCAELTSGKLVANGVNLCELDGLIVKKISQQYSPATLDRIELLRLAEHAGVRVFSRTETIIRMIDRLGCTMTLRNGGIPMPETVVTESRNQAVRTIREFGAAVLKPLYSTKARGMELVDGSLDEATLFSIIDRFRAGNPMMYIQKKINLPGQDLGMVFLGGEYVGTYARVNQGEAWNTTIQSGGRYASHTPPQSTIDLATRAQALFGMDFTTVDVADTDDGPIVFEVSAFGGFRGVQDGMGMDASAMYADYVLKELSQCTTH</sequence>
<dbReference type="InterPro" id="IPR013651">
    <property type="entry name" value="ATP-grasp_RimK-type"/>
</dbReference>
<proteinExistence type="predicted"/>
<dbReference type="GO" id="GO:0005737">
    <property type="term" value="C:cytoplasm"/>
    <property type="evidence" value="ECO:0007669"/>
    <property type="project" value="TreeGrafter"/>
</dbReference>
<evidence type="ECO:0000259" key="2">
    <source>
        <dbReference type="PROSITE" id="PS50975"/>
    </source>
</evidence>
<gene>
    <name evidence="3" type="ORF">FHS27_006210</name>
</gene>
<protein>
    <submittedName>
        <fullName evidence="3">Ribosomal protein S6--L-glutamate ligase</fullName>
        <ecNumber evidence="3">6.3.2.-</ecNumber>
    </submittedName>
</protein>
<keyword evidence="3" id="KW-0436">Ligase</keyword>
<dbReference type="InterPro" id="IPR011761">
    <property type="entry name" value="ATP-grasp"/>
</dbReference>
<dbReference type="GO" id="GO:0005840">
    <property type="term" value="C:ribosome"/>
    <property type="evidence" value="ECO:0007669"/>
    <property type="project" value="UniProtKB-KW"/>
</dbReference>
<dbReference type="RefSeq" id="WP_184309618.1">
    <property type="nucleotide sequence ID" value="NZ_JACHXU010000036.1"/>
</dbReference>
<dbReference type="GO" id="GO:0046872">
    <property type="term" value="F:metal ion binding"/>
    <property type="evidence" value="ECO:0007669"/>
    <property type="project" value="InterPro"/>
</dbReference>
<keyword evidence="3" id="KW-0689">Ribosomal protein</keyword>